<name>W1DPR4_KLEPN</name>
<proteinExistence type="predicted"/>
<dbReference type="AlphaFoldDB" id="W1DPR4"/>
<evidence type="ECO:0000313" key="2">
    <source>
        <dbReference type="Proteomes" id="UP000019183"/>
    </source>
</evidence>
<dbReference type="Proteomes" id="UP000019183">
    <property type="component" value="Unassembled WGS sequence"/>
</dbReference>
<dbReference type="EMBL" id="CBWK010000658">
    <property type="protein sequence ID" value="CDL11431.1"/>
    <property type="molecule type" value="Genomic_DNA"/>
</dbReference>
<comment type="caution">
    <text evidence="1">The sequence shown here is derived from an EMBL/GenBank/DDBJ whole genome shotgun (WGS) entry which is preliminary data.</text>
</comment>
<protein>
    <submittedName>
        <fullName evidence="1">Uncharacterized protein</fullName>
    </submittedName>
</protein>
<evidence type="ECO:0000313" key="1">
    <source>
        <dbReference type="EMBL" id="CDL11431.1"/>
    </source>
</evidence>
<organism evidence="1 2">
    <name type="scientific">Klebsiella pneumoniae IS43</name>
    <dbReference type="NCBI Taxonomy" id="1432552"/>
    <lineage>
        <taxon>Bacteria</taxon>
        <taxon>Pseudomonadati</taxon>
        <taxon>Pseudomonadota</taxon>
        <taxon>Gammaproteobacteria</taxon>
        <taxon>Enterobacterales</taxon>
        <taxon>Enterobacteriaceae</taxon>
        <taxon>Klebsiella/Raoultella group</taxon>
        <taxon>Klebsiella</taxon>
        <taxon>Klebsiella pneumoniae complex</taxon>
    </lineage>
</organism>
<accession>W1DPR4</accession>
<keyword evidence="2" id="KW-1185">Reference proteome</keyword>
<sequence>MHSAGSVLFSRLSLRGVAREASASRESTCPKLVRLTLKTAHK</sequence>
<reference evidence="1" key="1">
    <citation type="submission" date="2013-10" db="EMBL/GenBank/DDBJ databases">
        <title>Antibiotic resistance diversity of beta-lactamase producers in the General Hospital Vienna.</title>
        <authorList>
            <person name="Barisic I."/>
            <person name="Mitteregger D."/>
            <person name="Hirschl A.M."/>
            <person name="Noehammer C."/>
            <person name="Wiesinger-Mayr H."/>
        </authorList>
    </citation>
    <scope>NUCLEOTIDE SEQUENCE [LARGE SCALE GENOMIC DNA]</scope>
    <source>
        <strain evidence="1">IS43</strain>
    </source>
</reference>